<keyword evidence="11 17" id="KW-1133">Transmembrane helix</keyword>
<evidence type="ECO:0000256" key="13">
    <source>
        <dbReference type="ARBA" id="ARBA00023140"/>
    </source>
</evidence>
<keyword evidence="9" id="KW-0862">Zinc</keyword>
<comment type="similarity">
    <text evidence="3">Belongs to the pex2/pex10/pex12 family.</text>
</comment>
<evidence type="ECO:0000256" key="12">
    <source>
        <dbReference type="ARBA" id="ARBA00023136"/>
    </source>
</evidence>
<dbReference type="EMBL" id="KV454410">
    <property type="protein sequence ID" value="ODQ65039.1"/>
    <property type="molecule type" value="Genomic_DNA"/>
</dbReference>
<keyword evidence="7" id="KW-0479">Metal-binding</keyword>
<evidence type="ECO:0000256" key="1">
    <source>
        <dbReference type="ARBA" id="ARBA00004585"/>
    </source>
</evidence>
<protein>
    <recommendedName>
        <fullName evidence="4">Peroxisome assembly protein 12</fullName>
    </recommendedName>
    <alternativeName>
        <fullName evidence="14">Peroxin-12</fullName>
    </alternativeName>
</protein>
<evidence type="ECO:0000256" key="7">
    <source>
        <dbReference type="ARBA" id="ARBA00022723"/>
    </source>
</evidence>
<name>A0A1E3PI04_9ASCO</name>
<dbReference type="GO" id="GO:0005778">
    <property type="term" value="C:peroxisomal membrane"/>
    <property type="evidence" value="ECO:0007669"/>
    <property type="project" value="UniProtKB-SubCell"/>
</dbReference>
<dbReference type="GO" id="GO:0004842">
    <property type="term" value="F:ubiquitin-protein transferase activity"/>
    <property type="evidence" value="ECO:0007669"/>
    <property type="project" value="TreeGrafter"/>
</dbReference>
<feature type="region of interest" description="Disordered" evidence="16">
    <location>
        <begin position="337"/>
        <end position="373"/>
    </location>
</feature>
<dbReference type="STRING" id="857566.A0A1E3PI04"/>
<dbReference type="SUPFAM" id="SSF57850">
    <property type="entry name" value="RING/U-box"/>
    <property type="match status" value="1"/>
</dbReference>
<dbReference type="AlphaFoldDB" id="A0A1E3PI04"/>
<feature type="transmembrane region" description="Helical" evidence="17">
    <location>
        <begin position="185"/>
        <end position="206"/>
    </location>
</feature>
<keyword evidence="21" id="KW-1185">Reference proteome</keyword>
<evidence type="ECO:0000259" key="18">
    <source>
        <dbReference type="Pfam" id="PF00097"/>
    </source>
</evidence>
<sequence length="452" mass="52071">MDYYSSLNSSSLDPDTPTLFELLSSHQLESLISPSIRYILVHYAQHNPRYLLKLVHWFDEIYAALLGGVEYYHLKNWNAGFMEKFNGLKRTQVLNPILSAGRTQMNVPSLVNDSRRLTRSQIIGSLLCMVGGPYIKEKLTVRYESLTGKYLGKDLEEERARVWSTGSLSKQAKLQFEIDYRFLKLYSVVNFSFSTVSLVFSLFYLFSKTPFHSISDYLLGIKFSRMTAYDYILDRKRSELASPSAGDSFPRKASSHIRNGVLNVLDGLLPSSIFLLKFLEWWYSSDYIKRLYKKTRRIATIRNGQSQSPQPEDDIVNDDNLPVPKRSKMIMPLKYNIEDSSEDSSENDNENESESNELHERKSKSDKNQRHDSKIEPLLPHLISTALCTLCAKVITNPTIIETGTVFCYPCIFNHLKENGNYCPKTGQELLLCRWNDENEEWDVGGLRRLII</sequence>
<feature type="region of interest" description="Disordered" evidence="16">
    <location>
        <begin position="302"/>
        <end position="324"/>
    </location>
</feature>
<comment type="subcellular location">
    <subcellularLocation>
        <location evidence="1">Peroxisome membrane</location>
        <topology evidence="1">Multi-pass membrane protein</topology>
    </subcellularLocation>
</comment>
<feature type="compositionally biased region" description="Acidic residues" evidence="16">
    <location>
        <begin position="339"/>
        <end position="355"/>
    </location>
</feature>
<evidence type="ECO:0000256" key="5">
    <source>
        <dbReference type="ARBA" id="ARBA00022448"/>
    </source>
</evidence>
<evidence type="ECO:0000256" key="15">
    <source>
        <dbReference type="ARBA" id="ARBA00034505"/>
    </source>
</evidence>
<dbReference type="OrthoDB" id="107372at2759"/>
<comment type="subunit">
    <text evidence="15">Component of the PEX2-PEX10-PEX12 retrotranslocation channel, composed of PEX2, PEX10 and PEX12.</text>
</comment>
<keyword evidence="6 17" id="KW-0812">Transmembrane</keyword>
<evidence type="ECO:0000256" key="2">
    <source>
        <dbReference type="ARBA" id="ARBA00004906"/>
    </source>
</evidence>
<dbReference type="Pfam" id="PF00097">
    <property type="entry name" value="zf-C3HC4"/>
    <property type="match status" value="1"/>
</dbReference>
<dbReference type="Pfam" id="PF04757">
    <property type="entry name" value="Pex2_Pex12"/>
    <property type="match status" value="1"/>
</dbReference>
<dbReference type="InterPro" id="IPR018957">
    <property type="entry name" value="Znf_C3HC4_RING-type"/>
</dbReference>
<comment type="pathway">
    <text evidence="2">Protein modification; protein ubiquitination.</text>
</comment>
<dbReference type="Gene3D" id="3.30.40.10">
    <property type="entry name" value="Zinc/RING finger domain, C3HC4 (zinc finger)"/>
    <property type="match status" value="1"/>
</dbReference>
<evidence type="ECO:0000256" key="10">
    <source>
        <dbReference type="ARBA" id="ARBA00022927"/>
    </source>
</evidence>
<dbReference type="GO" id="GO:0016562">
    <property type="term" value="P:protein import into peroxisome matrix, receptor recycling"/>
    <property type="evidence" value="ECO:0007669"/>
    <property type="project" value="UniProtKB-ARBA"/>
</dbReference>
<feature type="domain" description="Zinc finger C3HC4 RING-type" evidence="18">
    <location>
        <begin position="388"/>
        <end position="425"/>
    </location>
</feature>
<keyword evidence="5" id="KW-0813">Transport</keyword>
<accession>A0A1E3PI04</accession>
<dbReference type="PANTHER" id="PTHR12888:SF0">
    <property type="entry name" value="PEROXISOME ASSEMBLY PROTEIN 12"/>
    <property type="match status" value="1"/>
</dbReference>
<reference evidence="20 21" key="1">
    <citation type="journal article" date="2016" name="Proc. Natl. Acad. Sci. U.S.A.">
        <title>Comparative genomics of biotechnologically important yeasts.</title>
        <authorList>
            <person name="Riley R."/>
            <person name="Haridas S."/>
            <person name="Wolfe K.H."/>
            <person name="Lopes M.R."/>
            <person name="Hittinger C.T."/>
            <person name="Goeker M."/>
            <person name="Salamov A.A."/>
            <person name="Wisecaver J.H."/>
            <person name="Long T.M."/>
            <person name="Calvey C.H."/>
            <person name="Aerts A.L."/>
            <person name="Barry K.W."/>
            <person name="Choi C."/>
            <person name="Clum A."/>
            <person name="Coughlan A.Y."/>
            <person name="Deshpande S."/>
            <person name="Douglass A.P."/>
            <person name="Hanson S.J."/>
            <person name="Klenk H.-P."/>
            <person name="LaButti K.M."/>
            <person name="Lapidus A."/>
            <person name="Lindquist E.A."/>
            <person name="Lipzen A.M."/>
            <person name="Meier-Kolthoff J.P."/>
            <person name="Ohm R.A."/>
            <person name="Otillar R.P."/>
            <person name="Pangilinan J.L."/>
            <person name="Peng Y."/>
            <person name="Rokas A."/>
            <person name="Rosa C.A."/>
            <person name="Scheuner C."/>
            <person name="Sibirny A.A."/>
            <person name="Slot J.C."/>
            <person name="Stielow J.B."/>
            <person name="Sun H."/>
            <person name="Kurtzman C.P."/>
            <person name="Blackwell M."/>
            <person name="Grigoriev I.V."/>
            <person name="Jeffries T.W."/>
        </authorList>
    </citation>
    <scope>NUCLEOTIDE SEQUENCE [LARGE SCALE GENOMIC DNA]</scope>
    <source>
        <strain evidence="20 21">DSM 6958</strain>
    </source>
</reference>
<dbReference type="InterPro" id="IPR006845">
    <property type="entry name" value="Pex_N"/>
</dbReference>
<evidence type="ECO:0000256" key="16">
    <source>
        <dbReference type="SAM" id="MobiDB-lite"/>
    </source>
</evidence>
<evidence type="ECO:0000256" key="9">
    <source>
        <dbReference type="ARBA" id="ARBA00022833"/>
    </source>
</evidence>
<keyword evidence="13" id="KW-0576">Peroxisome</keyword>
<dbReference type="GO" id="GO:0008270">
    <property type="term" value="F:zinc ion binding"/>
    <property type="evidence" value="ECO:0007669"/>
    <property type="project" value="UniProtKB-KW"/>
</dbReference>
<evidence type="ECO:0000256" key="3">
    <source>
        <dbReference type="ARBA" id="ARBA00008704"/>
    </source>
</evidence>
<evidence type="ECO:0000259" key="19">
    <source>
        <dbReference type="Pfam" id="PF04757"/>
    </source>
</evidence>
<dbReference type="InterPro" id="IPR013083">
    <property type="entry name" value="Znf_RING/FYVE/PHD"/>
</dbReference>
<keyword evidence="8" id="KW-0863">Zinc-finger</keyword>
<evidence type="ECO:0000313" key="21">
    <source>
        <dbReference type="Proteomes" id="UP000095009"/>
    </source>
</evidence>
<keyword evidence="10" id="KW-0653">Protein transport</keyword>
<dbReference type="GO" id="GO:1990429">
    <property type="term" value="C:peroxisomal importomer complex"/>
    <property type="evidence" value="ECO:0007669"/>
    <property type="project" value="TreeGrafter"/>
</dbReference>
<evidence type="ECO:0000256" key="6">
    <source>
        <dbReference type="ARBA" id="ARBA00022692"/>
    </source>
</evidence>
<dbReference type="PANTHER" id="PTHR12888">
    <property type="entry name" value="PEROXISOME ASSEMBLY PROTEIN 12 PEROXIN-12"/>
    <property type="match status" value="1"/>
</dbReference>
<gene>
    <name evidence="20" type="ORF">NADFUDRAFT_51638</name>
</gene>
<feature type="compositionally biased region" description="Basic and acidic residues" evidence="16">
    <location>
        <begin position="356"/>
        <end position="373"/>
    </location>
</feature>
<keyword evidence="12 17" id="KW-0472">Membrane</keyword>
<feature type="domain" description="Pex N-terminal" evidence="19">
    <location>
        <begin position="26"/>
        <end position="285"/>
    </location>
</feature>
<evidence type="ECO:0000256" key="14">
    <source>
        <dbReference type="ARBA" id="ARBA00029692"/>
    </source>
</evidence>
<dbReference type="InterPro" id="IPR017375">
    <property type="entry name" value="PEX12"/>
</dbReference>
<evidence type="ECO:0000313" key="20">
    <source>
        <dbReference type="EMBL" id="ODQ65039.1"/>
    </source>
</evidence>
<organism evidence="20 21">
    <name type="scientific">Nadsonia fulvescens var. elongata DSM 6958</name>
    <dbReference type="NCBI Taxonomy" id="857566"/>
    <lineage>
        <taxon>Eukaryota</taxon>
        <taxon>Fungi</taxon>
        <taxon>Dikarya</taxon>
        <taxon>Ascomycota</taxon>
        <taxon>Saccharomycotina</taxon>
        <taxon>Dipodascomycetes</taxon>
        <taxon>Dipodascales</taxon>
        <taxon>Dipodascales incertae sedis</taxon>
        <taxon>Nadsonia</taxon>
    </lineage>
</organism>
<evidence type="ECO:0000256" key="4">
    <source>
        <dbReference type="ARBA" id="ARBA00018980"/>
    </source>
</evidence>
<dbReference type="GO" id="GO:0006513">
    <property type="term" value="P:protein monoubiquitination"/>
    <property type="evidence" value="ECO:0007669"/>
    <property type="project" value="TreeGrafter"/>
</dbReference>
<evidence type="ECO:0000256" key="17">
    <source>
        <dbReference type="SAM" id="Phobius"/>
    </source>
</evidence>
<dbReference type="Proteomes" id="UP000095009">
    <property type="component" value="Unassembled WGS sequence"/>
</dbReference>
<evidence type="ECO:0000256" key="8">
    <source>
        <dbReference type="ARBA" id="ARBA00022771"/>
    </source>
</evidence>
<proteinExistence type="inferred from homology"/>
<evidence type="ECO:0000256" key="11">
    <source>
        <dbReference type="ARBA" id="ARBA00022989"/>
    </source>
</evidence>